<dbReference type="InterPro" id="IPR047880">
    <property type="entry name" value="MafI-like"/>
</dbReference>
<evidence type="ECO:0000313" key="1">
    <source>
        <dbReference type="EMBL" id="XCH27800.1"/>
    </source>
</evidence>
<dbReference type="AlphaFoldDB" id="A0AAU8FTH6"/>
<dbReference type="EMBL" id="CP159289">
    <property type="protein sequence ID" value="XCH27800.1"/>
    <property type="molecule type" value="Genomic_DNA"/>
</dbReference>
<name>A0AAU8FTH6_9BACT</name>
<sequence length="90" mass="10256">MIGKSLNKKVYNLISKCESLGLTEKDCTEARSLLECNEVGLAFDTILTQMYEYDILIDSELYRQIEAIAYGMSLNSEGYEFMSKLIRPAK</sequence>
<dbReference type="RefSeq" id="WP_353723041.1">
    <property type="nucleotide sequence ID" value="NZ_CP159289.1"/>
</dbReference>
<gene>
    <name evidence="1" type="ORF">ABV298_15955</name>
</gene>
<dbReference type="NCBIfam" id="NF033691">
    <property type="entry name" value="immunity_MafI"/>
    <property type="match status" value="1"/>
</dbReference>
<reference evidence="1" key="1">
    <citation type="submission" date="2024-06" db="EMBL/GenBank/DDBJ databases">
        <title>Sequencing and assembly of the genome of Dyadobacter sp. strain 676, a symbiont of Cyamopsis tetragonoloba.</title>
        <authorList>
            <person name="Guro P."/>
            <person name="Sazanova A."/>
            <person name="Kuznetsova I."/>
            <person name="Belimov A."/>
            <person name="Safronova V."/>
        </authorList>
    </citation>
    <scope>NUCLEOTIDE SEQUENCE</scope>
    <source>
        <strain evidence="1">676</strain>
    </source>
</reference>
<protein>
    <submittedName>
        <fullName evidence="1">MafI family immunity protein</fullName>
    </submittedName>
</protein>
<proteinExistence type="predicted"/>
<accession>A0AAU8FTH6</accession>
<organism evidence="1">
    <name type="scientific">Dyadobacter sp. 676</name>
    <dbReference type="NCBI Taxonomy" id="3088362"/>
    <lineage>
        <taxon>Bacteria</taxon>
        <taxon>Pseudomonadati</taxon>
        <taxon>Bacteroidota</taxon>
        <taxon>Cytophagia</taxon>
        <taxon>Cytophagales</taxon>
        <taxon>Spirosomataceae</taxon>
        <taxon>Dyadobacter</taxon>
    </lineage>
</organism>